<feature type="transmembrane region" description="Helical" evidence="11">
    <location>
        <begin position="271"/>
        <end position="295"/>
    </location>
</feature>
<comment type="caution">
    <text evidence="13">The sequence shown here is derived from an EMBL/GenBank/DDBJ whole genome shotgun (WGS) entry which is preliminary data.</text>
</comment>
<evidence type="ECO:0000256" key="11">
    <source>
        <dbReference type="SAM" id="Phobius"/>
    </source>
</evidence>
<dbReference type="PANTHER" id="PTHR45638">
    <property type="entry name" value="CYCLIC NUCLEOTIDE-GATED CATION CHANNEL SUBUNIT A"/>
    <property type="match status" value="1"/>
</dbReference>
<dbReference type="PANTHER" id="PTHR45638:SF11">
    <property type="entry name" value="CYCLIC NUCLEOTIDE-GATED CATION CHANNEL SUBUNIT A"/>
    <property type="match status" value="1"/>
</dbReference>
<feature type="domain" description="Cyclic nucleotide-binding" evidence="12">
    <location>
        <begin position="467"/>
        <end position="588"/>
    </location>
</feature>
<protein>
    <submittedName>
        <fullName evidence="13">Cyclic nucleotide-gated channel photoreceptor</fullName>
    </submittedName>
</protein>
<dbReference type="PROSITE" id="PS50042">
    <property type="entry name" value="CNMP_BINDING_3"/>
    <property type="match status" value="1"/>
</dbReference>
<dbReference type="Pfam" id="PF00520">
    <property type="entry name" value="Ion_trans"/>
    <property type="match status" value="1"/>
</dbReference>
<gene>
    <name evidence="13" type="ORF">LOD99_238</name>
</gene>
<evidence type="ECO:0000256" key="3">
    <source>
        <dbReference type="ARBA" id="ARBA00022692"/>
    </source>
</evidence>
<accession>A0AAV7K8T7</accession>
<dbReference type="GO" id="GO:0016020">
    <property type="term" value="C:membrane"/>
    <property type="evidence" value="ECO:0007669"/>
    <property type="project" value="UniProtKB-SubCell"/>
</dbReference>
<evidence type="ECO:0000256" key="10">
    <source>
        <dbReference type="SAM" id="MobiDB-lite"/>
    </source>
</evidence>
<keyword evidence="6 11" id="KW-0472">Membrane</keyword>
<dbReference type="EMBL" id="JAKMXF010000111">
    <property type="protein sequence ID" value="KAI6657492.1"/>
    <property type="molecule type" value="Genomic_DNA"/>
</dbReference>
<name>A0AAV7K8T7_9METZ</name>
<evidence type="ECO:0000256" key="2">
    <source>
        <dbReference type="ARBA" id="ARBA00022448"/>
    </source>
</evidence>
<reference evidence="13 14" key="1">
    <citation type="journal article" date="2023" name="BMC Biol.">
        <title>The compact genome of the sponge Oopsacas minuta (Hexactinellida) is lacking key metazoan core genes.</title>
        <authorList>
            <person name="Santini S."/>
            <person name="Schenkelaars Q."/>
            <person name="Jourda C."/>
            <person name="Duchesne M."/>
            <person name="Belahbib H."/>
            <person name="Rocher C."/>
            <person name="Selva M."/>
            <person name="Riesgo A."/>
            <person name="Vervoort M."/>
            <person name="Leys S.P."/>
            <person name="Kodjabachian L."/>
            <person name="Le Bivic A."/>
            <person name="Borchiellini C."/>
            <person name="Claverie J.M."/>
            <person name="Renard E."/>
        </authorList>
    </citation>
    <scope>NUCLEOTIDE SEQUENCE [LARGE SCALE GENOMIC DNA]</scope>
    <source>
        <strain evidence="13">SPO-2</strain>
    </source>
</reference>
<evidence type="ECO:0000313" key="13">
    <source>
        <dbReference type="EMBL" id="KAI6657492.1"/>
    </source>
</evidence>
<dbReference type="Gene3D" id="1.10.287.70">
    <property type="match status" value="1"/>
</dbReference>
<organism evidence="13 14">
    <name type="scientific">Oopsacas minuta</name>
    <dbReference type="NCBI Taxonomy" id="111878"/>
    <lineage>
        <taxon>Eukaryota</taxon>
        <taxon>Metazoa</taxon>
        <taxon>Porifera</taxon>
        <taxon>Hexactinellida</taxon>
        <taxon>Hexasterophora</taxon>
        <taxon>Lyssacinosida</taxon>
        <taxon>Leucopsacidae</taxon>
        <taxon>Oopsacas</taxon>
    </lineage>
</organism>
<dbReference type="GO" id="GO:0005221">
    <property type="term" value="F:intracellularly cyclic nucleotide-activated monoatomic cation channel activity"/>
    <property type="evidence" value="ECO:0007669"/>
    <property type="project" value="InterPro"/>
</dbReference>
<evidence type="ECO:0000313" key="14">
    <source>
        <dbReference type="Proteomes" id="UP001165289"/>
    </source>
</evidence>
<dbReference type="SUPFAM" id="SSF81324">
    <property type="entry name" value="Voltage-gated potassium channels"/>
    <property type="match status" value="1"/>
</dbReference>
<dbReference type="Proteomes" id="UP001165289">
    <property type="component" value="Unassembled WGS sequence"/>
</dbReference>
<evidence type="ECO:0000256" key="6">
    <source>
        <dbReference type="ARBA" id="ARBA00023136"/>
    </source>
</evidence>
<feature type="region of interest" description="Disordered" evidence="10">
    <location>
        <begin position="1"/>
        <end position="23"/>
    </location>
</feature>
<dbReference type="Gene3D" id="2.60.120.10">
    <property type="entry name" value="Jelly Rolls"/>
    <property type="match status" value="1"/>
</dbReference>
<feature type="coiled-coil region" evidence="9">
    <location>
        <begin position="609"/>
        <end position="636"/>
    </location>
</feature>
<evidence type="ECO:0000256" key="5">
    <source>
        <dbReference type="ARBA" id="ARBA00023065"/>
    </source>
</evidence>
<dbReference type="InterPro" id="IPR018490">
    <property type="entry name" value="cNMP-bd_dom_sf"/>
</dbReference>
<keyword evidence="2" id="KW-0813">Transport</keyword>
<evidence type="ECO:0000256" key="9">
    <source>
        <dbReference type="SAM" id="Coils"/>
    </source>
</evidence>
<keyword evidence="14" id="KW-1185">Reference proteome</keyword>
<dbReference type="InterPro" id="IPR005821">
    <property type="entry name" value="Ion_trans_dom"/>
</dbReference>
<dbReference type="Pfam" id="PF00027">
    <property type="entry name" value="cNMP_binding"/>
    <property type="match status" value="1"/>
</dbReference>
<keyword evidence="7" id="KW-1071">Ligand-gated ion channel</keyword>
<keyword evidence="4 11" id="KW-1133">Transmembrane helix</keyword>
<dbReference type="InterPro" id="IPR014710">
    <property type="entry name" value="RmlC-like_jellyroll"/>
</dbReference>
<feature type="transmembrane region" description="Helical" evidence="11">
    <location>
        <begin position="134"/>
        <end position="154"/>
    </location>
</feature>
<dbReference type="InterPro" id="IPR050866">
    <property type="entry name" value="CNG_cation_channel"/>
</dbReference>
<dbReference type="AlphaFoldDB" id="A0AAV7K8T7"/>
<dbReference type="SUPFAM" id="SSF51206">
    <property type="entry name" value="cAMP-binding domain-like"/>
    <property type="match status" value="1"/>
</dbReference>
<keyword evidence="8" id="KW-0407">Ion channel</keyword>
<evidence type="ECO:0000256" key="7">
    <source>
        <dbReference type="ARBA" id="ARBA00023286"/>
    </source>
</evidence>
<dbReference type="Gene3D" id="1.10.287.630">
    <property type="entry name" value="Helix hairpin bin"/>
    <property type="match status" value="1"/>
</dbReference>
<evidence type="ECO:0000256" key="8">
    <source>
        <dbReference type="ARBA" id="ARBA00023303"/>
    </source>
</evidence>
<feature type="transmembrane region" description="Helical" evidence="11">
    <location>
        <begin position="363"/>
        <end position="391"/>
    </location>
</feature>
<dbReference type="GO" id="GO:0044877">
    <property type="term" value="F:protein-containing complex binding"/>
    <property type="evidence" value="ECO:0007669"/>
    <property type="project" value="TreeGrafter"/>
</dbReference>
<evidence type="ECO:0000256" key="1">
    <source>
        <dbReference type="ARBA" id="ARBA00004141"/>
    </source>
</evidence>
<comment type="subcellular location">
    <subcellularLocation>
        <location evidence="1">Membrane</location>
        <topology evidence="1">Multi-pass membrane protein</topology>
    </subcellularLocation>
</comment>
<keyword evidence="9" id="KW-0175">Coiled coil</keyword>
<dbReference type="FunFam" id="1.10.287.630:FF:000001">
    <property type="entry name" value="Cyclic nucleotide-gated channel alpha 3"/>
    <property type="match status" value="1"/>
</dbReference>
<evidence type="ECO:0000259" key="12">
    <source>
        <dbReference type="PROSITE" id="PS50042"/>
    </source>
</evidence>
<proteinExistence type="predicted"/>
<sequence>MDTDHSLSIDSIPEEGYSSYTPPKSKTFLQNSVQPGIICSDTSLDQGEDSTVQEPESLSSHLVLMKAVARLVGLSKTSTEEGVLMDDHISSTSATSYSASSRSTSIGRLNSAKYHISNTKFNTIFMLHPTGTGVLYWNMIITFVVAYNLILIPIRSVFPLFQEKYVSFWYFLDSLSDFYYLLDIFVQTRISHLEQGCLISHWKLMARYYIFSQRFVIDIVSLLPVDLFIIYSHLTPYHNYVIFLRIIRLIKAYKIRIFVDRIEARSDHPNVIRIVALVIILMIFIHLNACLYFFVSTTLGYGVGDFPWAYPGAKSNVYMNGNRVNIVIPKFNTVEQYLNCLHWSTQMLTTIGEVNAPTKAIEYIYATVSLLFGVLLFATLVGNVGTIITNLNAARTRFESRLDNVKQYMHNRNISKDLKESVLRWFDHLWEKSRGIDEQETLQNLPNKLRARIAIRANRRILGSNPIYLSGDKGFKIDLMLRFRSELFPPNEAIYEKGHIGNEMYIIRSGTVNLTKREKGQTRIGMECGQFFGMSCVINFNEFGRERSETATTVGFCDLLVLEKKDLLELLIDYPNVKAKLDQLFVKEFMTDQFKQEQTERFQNINKYIHQLATSYTDLQEQYEQLSTEHNRLQALYTNLIV</sequence>
<keyword evidence="5" id="KW-0406">Ion transport</keyword>
<dbReference type="CDD" id="cd00038">
    <property type="entry name" value="CAP_ED"/>
    <property type="match status" value="1"/>
</dbReference>
<dbReference type="InterPro" id="IPR000595">
    <property type="entry name" value="cNMP-bd_dom"/>
</dbReference>
<keyword evidence="3 11" id="KW-0812">Transmembrane</keyword>
<dbReference type="SMART" id="SM00100">
    <property type="entry name" value="cNMP"/>
    <property type="match status" value="1"/>
</dbReference>
<evidence type="ECO:0000256" key="4">
    <source>
        <dbReference type="ARBA" id="ARBA00022989"/>
    </source>
</evidence>